<dbReference type="SUPFAM" id="SSF48239">
    <property type="entry name" value="Terpenoid cyclases/Protein prenyltransferases"/>
    <property type="match status" value="1"/>
</dbReference>
<evidence type="ECO:0000259" key="2">
    <source>
        <dbReference type="Pfam" id="PF13249"/>
    </source>
</evidence>
<protein>
    <recommendedName>
        <fullName evidence="2">Squalene cyclase N-terminal domain-containing protein</fullName>
    </recommendedName>
</protein>
<organism evidence="3 4">
    <name type="scientific">Aspergillus leporis</name>
    <dbReference type="NCBI Taxonomy" id="41062"/>
    <lineage>
        <taxon>Eukaryota</taxon>
        <taxon>Fungi</taxon>
        <taxon>Dikarya</taxon>
        <taxon>Ascomycota</taxon>
        <taxon>Pezizomycotina</taxon>
        <taxon>Eurotiomycetes</taxon>
        <taxon>Eurotiomycetidae</taxon>
        <taxon>Eurotiales</taxon>
        <taxon>Aspergillaceae</taxon>
        <taxon>Aspergillus</taxon>
        <taxon>Aspergillus subgen. Circumdati</taxon>
    </lineage>
</organism>
<dbReference type="InterPro" id="IPR008930">
    <property type="entry name" value="Terpenoid_cyclase/PrenylTrfase"/>
</dbReference>
<dbReference type="EMBL" id="ML732161">
    <property type="protein sequence ID" value="KAB8078126.1"/>
    <property type="molecule type" value="Genomic_DNA"/>
</dbReference>
<feature type="domain" description="Squalene cyclase N-terminal" evidence="2">
    <location>
        <begin position="13"/>
        <end position="83"/>
    </location>
</feature>
<dbReference type="InterPro" id="IPR032697">
    <property type="entry name" value="SQ_cyclase_N"/>
</dbReference>
<gene>
    <name evidence="3" type="ORF">BDV29DRAFT_153049</name>
</gene>
<keyword evidence="1" id="KW-1133">Transmembrane helix</keyword>
<keyword evidence="1" id="KW-0472">Membrane</keyword>
<dbReference type="AlphaFoldDB" id="A0A5N5XBU4"/>
<reference evidence="3 4" key="1">
    <citation type="submission" date="2019-04" db="EMBL/GenBank/DDBJ databases">
        <title>Friends and foes A comparative genomics study of 23 Aspergillus species from section Flavi.</title>
        <authorList>
            <consortium name="DOE Joint Genome Institute"/>
            <person name="Kjaerbolling I."/>
            <person name="Vesth T."/>
            <person name="Frisvad J.C."/>
            <person name="Nybo J.L."/>
            <person name="Theobald S."/>
            <person name="Kildgaard S."/>
            <person name="Isbrandt T."/>
            <person name="Kuo A."/>
            <person name="Sato A."/>
            <person name="Lyhne E.K."/>
            <person name="Kogle M.E."/>
            <person name="Wiebenga A."/>
            <person name="Kun R.S."/>
            <person name="Lubbers R.J."/>
            <person name="Makela M.R."/>
            <person name="Barry K."/>
            <person name="Chovatia M."/>
            <person name="Clum A."/>
            <person name="Daum C."/>
            <person name="Haridas S."/>
            <person name="He G."/>
            <person name="LaButti K."/>
            <person name="Lipzen A."/>
            <person name="Mondo S."/>
            <person name="Riley R."/>
            <person name="Salamov A."/>
            <person name="Simmons B.A."/>
            <person name="Magnuson J.K."/>
            <person name="Henrissat B."/>
            <person name="Mortensen U.H."/>
            <person name="Larsen T.O."/>
            <person name="Devries R.P."/>
            <person name="Grigoriev I.V."/>
            <person name="Machida M."/>
            <person name="Baker S.E."/>
            <person name="Andersen M.R."/>
        </authorList>
    </citation>
    <scope>NUCLEOTIDE SEQUENCE [LARGE SCALE GENOMIC DNA]</scope>
    <source>
        <strain evidence="3 4">CBS 151.66</strain>
    </source>
</reference>
<evidence type="ECO:0000256" key="1">
    <source>
        <dbReference type="SAM" id="Phobius"/>
    </source>
</evidence>
<dbReference type="Gene3D" id="1.50.10.20">
    <property type="match status" value="1"/>
</dbReference>
<accession>A0A5N5XBU4</accession>
<dbReference type="Proteomes" id="UP000326565">
    <property type="component" value="Unassembled WGS sequence"/>
</dbReference>
<evidence type="ECO:0000313" key="4">
    <source>
        <dbReference type="Proteomes" id="UP000326565"/>
    </source>
</evidence>
<feature type="transmembrane region" description="Helical" evidence="1">
    <location>
        <begin position="120"/>
        <end position="138"/>
    </location>
</feature>
<sequence>MEGNNDRDSRDVNKSWSLAFDYPGDVSTTTEAYFALALLGVDEETQAMHVARQFILAKGGIEKVRIFAQMFLACFGLFPWAAALKLGKNDYDTDAGFPTSLSHKRSLDGTSLWTLCRKDLIAFGFTVVGNILKALNGLRLTPSKKRYTSSMRELDTRASRARRRHRGDLSSPARRIICSHTGRPLENLAWVEGPRGRGPSSLGQHLAAKLASILKMDPSADFEGAVQTPPKTFPGTILVPKQGKAIVQAKAPYEGLSIWSDGPRLENGRTGAGVEWQDSSGAWKSKEIPLGQEKEVFDAEMIGVYKALEIANNLTIRIL</sequence>
<proteinExistence type="predicted"/>
<name>A0A5N5XBU4_9EURO</name>
<evidence type="ECO:0000313" key="3">
    <source>
        <dbReference type="EMBL" id="KAB8078126.1"/>
    </source>
</evidence>
<dbReference type="Pfam" id="PF13249">
    <property type="entry name" value="SQHop_cyclase_N"/>
    <property type="match status" value="1"/>
</dbReference>
<feature type="transmembrane region" description="Helical" evidence="1">
    <location>
        <begin position="66"/>
        <end position="84"/>
    </location>
</feature>
<keyword evidence="4" id="KW-1185">Reference proteome</keyword>
<dbReference type="OrthoDB" id="4504904at2759"/>
<keyword evidence="1" id="KW-0812">Transmembrane</keyword>